<evidence type="ECO:0000313" key="3">
    <source>
        <dbReference type="Proteomes" id="UP001501508"/>
    </source>
</evidence>
<evidence type="ECO:0000259" key="1">
    <source>
        <dbReference type="Pfam" id="PF19838"/>
    </source>
</evidence>
<gene>
    <name evidence="2" type="ORF">GCM10023091_01880</name>
</gene>
<keyword evidence="3" id="KW-1185">Reference proteome</keyword>
<accession>A0ABP8LN56</accession>
<dbReference type="InterPro" id="IPR045659">
    <property type="entry name" value="LptD_2"/>
</dbReference>
<reference evidence="3" key="1">
    <citation type="journal article" date="2019" name="Int. J. Syst. Evol. Microbiol.">
        <title>The Global Catalogue of Microorganisms (GCM) 10K type strain sequencing project: providing services to taxonomists for standard genome sequencing and annotation.</title>
        <authorList>
            <consortium name="The Broad Institute Genomics Platform"/>
            <consortium name="The Broad Institute Genome Sequencing Center for Infectious Disease"/>
            <person name="Wu L."/>
            <person name="Ma J."/>
        </authorList>
    </citation>
    <scope>NUCLEOTIDE SEQUENCE [LARGE SCALE GENOMIC DNA]</scope>
    <source>
        <strain evidence="3">JCM 31920</strain>
    </source>
</reference>
<evidence type="ECO:0000313" key="2">
    <source>
        <dbReference type="EMBL" id="GAA4431336.1"/>
    </source>
</evidence>
<organism evidence="2 3">
    <name type="scientific">Ravibacter arvi</name>
    <dbReference type="NCBI Taxonomy" id="2051041"/>
    <lineage>
        <taxon>Bacteria</taxon>
        <taxon>Pseudomonadati</taxon>
        <taxon>Bacteroidota</taxon>
        <taxon>Cytophagia</taxon>
        <taxon>Cytophagales</taxon>
        <taxon>Spirosomataceae</taxon>
        <taxon>Ravibacter</taxon>
    </lineage>
</organism>
<dbReference type="Pfam" id="PF19838">
    <property type="entry name" value="LptD_2"/>
    <property type="match status" value="1"/>
</dbReference>
<sequence length="856" mass="96313">MDTVVGDLSTTVVYTAEDSTIMEAQKKEVHLYGNASVTYGEINLKADYIRLNWVLNEVYAIGREDTATKKMVGEPIFQEGQSTYNTKEIRYNFKTKKGIIKGIITQEGDGNIRGQRVKKDSLNNFYLAKAMYTTCNMEHPHYYINAPKIKLVEKKQVISGLFNLVISDVPLPLGLPFGFFPLPKNKESGTSGILFPTYGEDAMRGFYLRDGGYYFAINEYVNAAILGQFYTSGSWGVGLESSYMSRYKYSGNVMLRFNRNRSGDEVNKILKNDIRNDFKLSWSHTPKPRGSSTFSANVNIGSDSYNSLNAADINTYISNTASSSVQYNKTFGSFARAGASLRVNQNFGSIDAQTQIRKNGTTNVSSDFNFGINQFSPFTIGGQARGRWYESFRLGMDFSGNYGVTNTLAAIDTSYATLRFIIDNPIDTSRLKQKVLAINGPNLPTIFDNGTFQGRYSIPISLPNMKLLKHINVTPSVSFQGELFNRAYNYTYQGNNRIRIDTTEAIYTQYAYNFGAGMNTRFYGLFQVRKGRLETIRHTVIPNVSFSYTPDFSRNRNFYQEVQINDKGEKRTFSKYKNLATGGNGRASGMVNFGLGNQLEMKLRSKNDTAENQFEKVSLLDNLSINGNYNLLADSLNLSNISLSANTRLGKNLNMNFNMNFDPYIYEAYPGSTSGVRVNKFAITHGQGLARLQNMNFSLNTSFNPAARKVNTEQNKQKTGASEEQLEFIDQNPDLYVDFNIPWNVNVSYNFGWNRTGLAPSNTVQALNFNGDLSLTPKWKITVSSGFDFAALSPTITQVTIYRDLHCWEMSLSWTPYAGSSVRASNYNFTLKVKSSILQDLKLTRRRSFYDSGGMY</sequence>
<dbReference type="EMBL" id="BAABEY010000001">
    <property type="protein sequence ID" value="GAA4431336.1"/>
    <property type="molecule type" value="Genomic_DNA"/>
</dbReference>
<name>A0ABP8LN56_9BACT</name>
<proteinExistence type="predicted"/>
<dbReference type="Proteomes" id="UP001501508">
    <property type="component" value="Unassembled WGS sequence"/>
</dbReference>
<dbReference type="InterPro" id="IPR050218">
    <property type="entry name" value="LptD"/>
</dbReference>
<dbReference type="PANTHER" id="PTHR30189:SF1">
    <property type="entry name" value="LPS-ASSEMBLY PROTEIN LPTD"/>
    <property type="match status" value="1"/>
</dbReference>
<comment type="caution">
    <text evidence="2">The sequence shown here is derived from an EMBL/GenBank/DDBJ whole genome shotgun (WGS) entry which is preliminary data.</text>
</comment>
<feature type="domain" description="LPS-assembly protein LptD central" evidence="1">
    <location>
        <begin position="157"/>
        <end position="664"/>
    </location>
</feature>
<dbReference type="PANTHER" id="PTHR30189">
    <property type="entry name" value="LPS-ASSEMBLY PROTEIN"/>
    <property type="match status" value="1"/>
</dbReference>
<protein>
    <submittedName>
        <fullName evidence="2">LPS assembly protein LptD</fullName>
    </submittedName>
</protein>